<keyword evidence="7" id="KW-0804">Transcription</keyword>
<dbReference type="AlphaFoldDB" id="A0A8I6Y0Y2"/>
<evidence type="ECO:0000259" key="13">
    <source>
        <dbReference type="PROSITE" id="PS50848"/>
    </source>
</evidence>
<reference evidence="14" key="3">
    <citation type="submission" date="2022-01" db="UniProtKB">
        <authorList>
            <consortium name="EnsemblPlants"/>
        </authorList>
    </citation>
    <scope>IDENTIFICATION</scope>
    <source>
        <strain evidence="14">subsp. vulgare</strain>
    </source>
</reference>
<dbReference type="RefSeq" id="XP_044948079.1">
    <property type="nucleotide sequence ID" value="XM_045092144.1"/>
</dbReference>
<keyword evidence="15" id="KW-1185">Reference proteome</keyword>
<name>A0A8I6Y0Y2_HORVV</name>
<dbReference type="OrthoDB" id="684146at2759"/>
<dbReference type="EnsemblPlants" id="HORVU.MOREX.r3.5HG0500550.1">
    <property type="protein sequence ID" value="HORVU.MOREX.r3.5HG0500550.1"/>
    <property type="gene ID" value="HORVU.MOREX.r3.5HG0500550"/>
</dbReference>
<dbReference type="Gramene" id="HORVU.MOREX.r2.5HG0415460.1">
    <property type="protein sequence ID" value="HORVU.MOREX.r2.5HG0415460.1"/>
    <property type="gene ID" value="HORVU.MOREX.r2.5HG0415460"/>
</dbReference>
<reference evidence="14" key="2">
    <citation type="submission" date="2020-10" db="EMBL/GenBank/DDBJ databases">
        <authorList>
            <person name="Scholz U."/>
            <person name="Mascher M."/>
            <person name="Fiebig A."/>
        </authorList>
    </citation>
    <scope>NUCLEOTIDE SEQUENCE [LARGE SCALE GENOMIC DNA]</scope>
    <source>
        <strain evidence="14">cv. Morex</strain>
    </source>
</reference>
<dbReference type="CDD" id="cd00086">
    <property type="entry name" value="homeodomain"/>
    <property type="match status" value="1"/>
</dbReference>
<dbReference type="PANTHER" id="PTHR45654:SF103">
    <property type="entry name" value="START DOMAIN-CONTAINING PROTEIN"/>
    <property type="match status" value="1"/>
</dbReference>
<dbReference type="PROSITE" id="PS50848">
    <property type="entry name" value="START"/>
    <property type="match status" value="1"/>
</dbReference>
<evidence type="ECO:0000256" key="4">
    <source>
        <dbReference type="ARBA" id="ARBA00023054"/>
    </source>
</evidence>
<evidence type="ECO:0000256" key="8">
    <source>
        <dbReference type="ARBA" id="ARBA00023242"/>
    </source>
</evidence>
<feature type="region of interest" description="Disordered" evidence="11">
    <location>
        <begin position="122"/>
        <end position="142"/>
    </location>
</feature>
<reference evidence="15" key="1">
    <citation type="journal article" date="2012" name="Nature">
        <title>A physical, genetic and functional sequence assembly of the barley genome.</title>
        <authorList>
            <consortium name="The International Barley Genome Sequencing Consortium"/>
            <person name="Mayer K.F."/>
            <person name="Waugh R."/>
            <person name="Brown J.W."/>
            <person name="Schulman A."/>
            <person name="Langridge P."/>
            <person name="Platzer M."/>
            <person name="Fincher G.B."/>
            <person name="Muehlbauer G.J."/>
            <person name="Sato K."/>
            <person name="Close T.J."/>
            <person name="Wise R.P."/>
            <person name="Stein N."/>
        </authorList>
    </citation>
    <scope>NUCLEOTIDE SEQUENCE [LARGE SCALE GENOMIC DNA]</scope>
    <source>
        <strain evidence="15">cv. Morex</strain>
    </source>
</reference>
<dbReference type="SMART" id="SM00234">
    <property type="entry name" value="START"/>
    <property type="match status" value="1"/>
</dbReference>
<comment type="similarity">
    <text evidence="2">Belongs to the HD-ZIP homeobox family. Class IV subfamily.</text>
</comment>
<dbReference type="InterPro" id="IPR017970">
    <property type="entry name" value="Homeobox_CS"/>
</dbReference>
<keyword evidence="5 9" id="KW-0238">DNA-binding</keyword>
<feature type="domain" description="Homeobox" evidence="12">
    <location>
        <begin position="69"/>
        <end position="129"/>
    </location>
</feature>
<dbReference type="Gene3D" id="1.10.10.60">
    <property type="entry name" value="Homeodomain-like"/>
    <property type="match status" value="1"/>
</dbReference>
<dbReference type="InterPro" id="IPR009057">
    <property type="entry name" value="Homeodomain-like_sf"/>
</dbReference>
<dbReference type="InterPro" id="IPR057993">
    <property type="entry name" value="HD-Zip_IV_C"/>
</dbReference>
<keyword evidence="8 9" id="KW-0539">Nucleus</keyword>
<dbReference type="Pfam" id="PF25797">
    <property type="entry name" value="PDF2_C"/>
    <property type="match status" value="1"/>
</dbReference>
<comment type="subcellular location">
    <subcellularLocation>
        <location evidence="1 9 10">Nucleus</location>
    </subcellularLocation>
</comment>
<dbReference type="PROSITE" id="PS00027">
    <property type="entry name" value="HOMEOBOX_1"/>
    <property type="match status" value="1"/>
</dbReference>
<evidence type="ECO:0000259" key="12">
    <source>
        <dbReference type="PROSITE" id="PS50071"/>
    </source>
</evidence>
<feature type="domain" description="START" evidence="13">
    <location>
        <begin position="253"/>
        <end position="498"/>
    </location>
</feature>
<dbReference type="GeneID" id="123397610"/>
<dbReference type="SUPFAM" id="SSF46689">
    <property type="entry name" value="Homeodomain-like"/>
    <property type="match status" value="1"/>
</dbReference>
<evidence type="ECO:0000256" key="10">
    <source>
        <dbReference type="RuleBase" id="RU000682"/>
    </source>
</evidence>
<evidence type="ECO:0000256" key="3">
    <source>
        <dbReference type="ARBA" id="ARBA00023015"/>
    </source>
</evidence>
<keyword evidence="6 9" id="KW-0371">Homeobox</keyword>
<dbReference type="GO" id="GO:0003677">
    <property type="term" value="F:DNA binding"/>
    <property type="evidence" value="ECO:0007669"/>
    <property type="project" value="UniProtKB-UniRule"/>
</dbReference>
<feature type="DNA-binding region" description="Homeobox" evidence="9">
    <location>
        <begin position="71"/>
        <end position="130"/>
    </location>
</feature>
<gene>
    <name evidence="14" type="primary">LOC123397610</name>
</gene>
<dbReference type="Pfam" id="PF00046">
    <property type="entry name" value="Homeodomain"/>
    <property type="match status" value="1"/>
</dbReference>
<evidence type="ECO:0000256" key="9">
    <source>
        <dbReference type="PROSITE-ProRule" id="PRU00108"/>
    </source>
</evidence>
<dbReference type="GO" id="GO:0005634">
    <property type="term" value="C:nucleus"/>
    <property type="evidence" value="ECO:0007669"/>
    <property type="project" value="UniProtKB-SubCell"/>
</dbReference>
<dbReference type="GO" id="GO:0000981">
    <property type="term" value="F:DNA-binding transcription factor activity, RNA polymerase II-specific"/>
    <property type="evidence" value="ECO:0007669"/>
    <property type="project" value="InterPro"/>
</dbReference>
<evidence type="ECO:0000256" key="6">
    <source>
        <dbReference type="ARBA" id="ARBA00023155"/>
    </source>
</evidence>
<keyword evidence="3" id="KW-0805">Transcription regulation</keyword>
<feature type="region of interest" description="Disordered" evidence="11">
    <location>
        <begin position="697"/>
        <end position="725"/>
    </location>
</feature>
<feature type="compositionally biased region" description="Low complexity" evidence="11">
    <location>
        <begin position="707"/>
        <end position="718"/>
    </location>
</feature>
<evidence type="ECO:0000256" key="5">
    <source>
        <dbReference type="ARBA" id="ARBA00023125"/>
    </source>
</evidence>
<dbReference type="PANTHER" id="PTHR45654">
    <property type="entry name" value="HOMEOBOX-LEUCINE ZIPPER PROTEIN MERISTEM L1"/>
    <property type="match status" value="1"/>
</dbReference>
<accession>A0A8I6Y0Y2</accession>
<dbReference type="InterPro" id="IPR001356">
    <property type="entry name" value="HD"/>
</dbReference>
<evidence type="ECO:0000256" key="7">
    <source>
        <dbReference type="ARBA" id="ARBA00023163"/>
    </source>
</evidence>
<dbReference type="InterPro" id="IPR023393">
    <property type="entry name" value="START-like_dom_sf"/>
</dbReference>
<dbReference type="SUPFAM" id="SSF55961">
    <property type="entry name" value="Bet v1-like"/>
    <property type="match status" value="2"/>
</dbReference>
<dbReference type="InterPro" id="IPR002913">
    <property type="entry name" value="START_lipid-bd_dom"/>
</dbReference>
<dbReference type="Gramene" id="HORVU.MOREX.r3.5HG0500550.1">
    <property type="protein sequence ID" value="HORVU.MOREX.r3.5HG0500550.1"/>
    <property type="gene ID" value="HORVU.MOREX.r3.5HG0500550"/>
</dbReference>
<proteinExistence type="inferred from homology"/>
<feature type="region of interest" description="Disordered" evidence="11">
    <location>
        <begin position="215"/>
        <end position="239"/>
    </location>
</feature>
<dbReference type="PROSITE" id="PS50071">
    <property type="entry name" value="HOMEOBOX_2"/>
    <property type="match status" value="1"/>
</dbReference>
<sequence>MDGDWLEENSDLYNWLVLGFASGDNQVIQHDLGAETDGLLGDATNVSNTHAAAADQENGGGQTNGDQRARTRHFRRRHTAEQILILEAAFEGYQHPDEKRRLELSRRTGLSAAQVQIWFQNRRNTGKNKAQKKETEEYQEENGRLQAEQQALISAMQNKICIPCRGEGTPEWHRLYAEHVRLKDEQMRIAAFLNSVSGGRLQVINHTVVDTGNASAATDHDAVPPPSHHAPLTVTDPNPVMFPDEGIAGDDDETAGRTLLLQHVVCALEELKVLVGLDAPLWSTPQGGEVEVINYREYLETMFPGMYERYEMDFCADATRKTGIISCTATDLVGILMDAEWWSQTFPGIVASATTSKIITPGDSGHGLAQLMTAELRVLSPLVPVRKINFIRHCQRLEENTWAVVDVSVDGILEQDGGQAAALDDGAPSTHTACKLLPSGCRIQELENGYCQVTWIVNMVHDEATVPPLHHPLFRSGWALGASRWLASLQRRCEYIAFLHSSSNPTRSLNNRVAITPEGRKSVLEAAHRMTLRFYEAICGPAALPWRSVNECRGRCGIGAERFEVVVRVVTSPVGGDATVLRATTTVWLPGTPPQLVFDYLCDGDRRTEWDIVANGAPIRREGYFHTGQLHGNAVSLLRTIASNGATNKLILEESCVDASCMVLAYAPIDEQSMKDVMDGTHTPFSLLPSGVVVLPDGHAEPGPGGSPASAMCSSSSSTGHKRNSGSLVSTMYQTLLSGHPPERLSKAVAGNVGKLLCDAIDKIKSAVHADVVLAA</sequence>
<dbReference type="SMART" id="SM00389">
    <property type="entry name" value="HOX"/>
    <property type="match status" value="1"/>
</dbReference>
<dbReference type="SMR" id="A0A8I6Y0Y2"/>
<dbReference type="Gene3D" id="3.30.530.20">
    <property type="match status" value="1"/>
</dbReference>
<evidence type="ECO:0000256" key="11">
    <source>
        <dbReference type="SAM" id="MobiDB-lite"/>
    </source>
</evidence>
<dbReference type="Pfam" id="PF01852">
    <property type="entry name" value="START"/>
    <property type="match status" value="1"/>
</dbReference>
<dbReference type="InterPro" id="IPR042160">
    <property type="entry name" value="HD-Zip_IV"/>
</dbReference>
<dbReference type="CDD" id="cd08875">
    <property type="entry name" value="START_ArGLABRA2_like"/>
    <property type="match status" value="1"/>
</dbReference>
<evidence type="ECO:0000313" key="15">
    <source>
        <dbReference type="Proteomes" id="UP000011116"/>
    </source>
</evidence>
<evidence type="ECO:0000256" key="1">
    <source>
        <dbReference type="ARBA" id="ARBA00004123"/>
    </source>
</evidence>
<protein>
    <submittedName>
        <fullName evidence="14">Uncharacterized protein</fullName>
    </submittedName>
</protein>
<organism evidence="14 15">
    <name type="scientific">Hordeum vulgare subsp. vulgare</name>
    <name type="common">Domesticated barley</name>
    <dbReference type="NCBI Taxonomy" id="112509"/>
    <lineage>
        <taxon>Eukaryota</taxon>
        <taxon>Viridiplantae</taxon>
        <taxon>Streptophyta</taxon>
        <taxon>Embryophyta</taxon>
        <taxon>Tracheophyta</taxon>
        <taxon>Spermatophyta</taxon>
        <taxon>Magnoliopsida</taxon>
        <taxon>Liliopsida</taxon>
        <taxon>Poales</taxon>
        <taxon>Poaceae</taxon>
        <taxon>BOP clade</taxon>
        <taxon>Pooideae</taxon>
        <taxon>Triticodae</taxon>
        <taxon>Triticeae</taxon>
        <taxon>Hordeinae</taxon>
        <taxon>Hordeum</taxon>
    </lineage>
</organism>
<dbReference type="KEGG" id="hvg:123397610"/>
<dbReference type="Proteomes" id="UP000011116">
    <property type="component" value="Chromosome 5H"/>
</dbReference>
<evidence type="ECO:0000256" key="2">
    <source>
        <dbReference type="ARBA" id="ARBA00006789"/>
    </source>
</evidence>
<keyword evidence="4" id="KW-0175">Coiled coil</keyword>
<dbReference type="GO" id="GO:0008289">
    <property type="term" value="F:lipid binding"/>
    <property type="evidence" value="ECO:0007669"/>
    <property type="project" value="InterPro"/>
</dbReference>
<evidence type="ECO:0000313" key="14">
    <source>
        <dbReference type="EnsemblPlants" id="HORVU.MOREX.r3.5HG0500550.1"/>
    </source>
</evidence>